<dbReference type="OMA" id="SEIWVEH"/>
<dbReference type="InterPro" id="IPR041634">
    <property type="entry name" value="Nup188_C"/>
</dbReference>
<evidence type="ECO:0000259" key="1">
    <source>
        <dbReference type="Pfam" id="PF10487"/>
    </source>
</evidence>
<dbReference type="GO" id="GO:0044611">
    <property type="term" value="C:nuclear pore inner ring"/>
    <property type="evidence" value="ECO:0007669"/>
    <property type="project" value="TreeGrafter"/>
</dbReference>
<dbReference type="InterPro" id="IPR018864">
    <property type="entry name" value="Nucleoporin_Nup188_N"/>
</dbReference>
<protein>
    <submittedName>
        <fullName evidence="3">Uncharacterized protein</fullName>
    </submittedName>
</protein>
<dbReference type="Pfam" id="PF18378">
    <property type="entry name" value="Nup188_C"/>
    <property type="match status" value="1"/>
</dbReference>
<dbReference type="EMBL" id="LUGG01000014">
    <property type="protein sequence ID" value="OBZ70270.1"/>
    <property type="molecule type" value="Genomic_DNA"/>
</dbReference>
<dbReference type="GO" id="GO:0006606">
    <property type="term" value="P:protein import into nucleus"/>
    <property type="evidence" value="ECO:0007669"/>
    <property type="project" value="TreeGrafter"/>
</dbReference>
<dbReference type="PANTHER" id="PTHR31431:SF1">
    <property type="entry name" value="NUCLEOPORIN NUP188"/>
    <property type="match status" value="1"/>
</dbReference>
<reference evidence="3 4" key="1">
    <citation type="submission" date="2016-03" db="EMBL/GenBank/DDBJ databases">
        <title>Whole genome sequencing of Grifola frondosa 9006-11.</title>
        <authorList>
            <person name="Min B."/>
            <person name="Park H."/>
            <person name="Kim J.-G."/>
            <person name="Cho H."/>
            <person name="Oh Y.-L."/>
            <person name="Kong W.-S."/>
            <person name="Choi I.-G."/>
        </authorList>
    </citation>
    <scope>NUCLEOTIDE SEQUENCE [LARGE SCALE GENOMIC DNA]</scope>
    <source>
        <strain evidence="3 4">9006-11</strain>
    </source>
</reference>
<keyword evidence="4" id="KW-1185">Reference proteome</keyword>
<feature type="domain" description="Nuclear pore protein Nup188 C-terminal" evidence="2">
    <location>
        <begin position="1471"/>
        <end position="1659"/>
    </location>
</feature>
<organism evidence="3 4">
    <name type="scientific">Grifola frondosa</name>
    <name type="common">Maitake</name>
    <name type="synonym">Polyporus frondosus</name>
    <dbReference type="NCBI Taxonomy" id="5627"/>
    <lineage>
        <taxon>Eukaryota</taxon>
        <taxon>Fungi</taxon>
        <taxon>Dikarya</taxon>
        <taxon>Basidiomycota</taxon>
        <taxon>Agaricomycotina</taxon>
        <taxon>Agaricomycetes</taxon>
        <taxon>Polyporales</taxon>
        <taxon>Grifolaceae</taxon>
        <taxon>Grifola</taxon>
    </lineage>
</organism>
<proteinExistence type="predicted"/>
<dbReference type="Pfam" id="PF10487">
    <property type="entry name" value="Nup188_N"/>
    <property type="match status" value="1"/>
</dbReference>
<dbReference type="InterPro" id="IPR044840">
    <property type="entry name" value="Nup188"/>
</dbReference>
<feature type="domain" description="Nucleoporin Nup188 N-terminal" evidence="1">
    <location>
        <begin position="59"/>
        <end position="368"/>
    </location>
</feature>
<evidence type="ECO:0000313" key="3">
    <source>
        <dbReference type="EMBL" id="OBZ70270.1"/>
    </source>
</evidence>
<evidence type="ECO:0000313" key="4">
    <source>
        <dbReference type="Proteomes" id="UP000092993"/>
    </source>
</evidence>
<dbReference type="STRING" id="5627.A0A1C7LZZ9"/>
<dbReference type="OrthoDB" id="102511at2759"/>
<dbReference type="Gene3D" id="1.25.10.70">
    <property type="match status" value="1"/>
</dbReference>
<gene>
    <name evidence="3" type="ORF">A0H81_09556</name>
</gene>
<dbReference type="PANTHER" id="PTHR31431">
    <property type="entry name" value="NUCLEOPORIN NUP188 HOMOLOG"/>
    <property type="match status" value="1"/>
</dbReference>
<dbReference type="GO" id="GO:0006405">
    <property type="term" value="P:RNA export from nucleus"/>
    <property type="evidence" value="ECO:0007669"/>
    <property type="project" value="TreeGrafter"/>
</dbReference>
<evidence type="ECO:0000259" key="2">
    <source>
        <dbReference type="Pfam" id="PF18378"/>
    </source>
</evidence>
<sequence length="2037" mass="226168">MDCTNVAYRLRHFTSASALPASSTMSAESSKRSNLIDVTYQHLHSNLSGHLESTTLEQLSDILKPRIEQLRNVAEPFGRPSDASKKKVDSGSVTLRDGVVLRVEEADKDFVFAISKKFDIDEVEALVLLRSFLYNEGLPARAGSDANASLVDELVDAITSFYHSERLFILHPIYKIANDVLPQILPDGTAFAQTLLTEYMRKSQAALPTNLRDDPKQVSLWVKQNAREQLVMLEVLFWTMWSYAPCSGPLVTRIYETAYDTHLGSTQENSTFLLDEESMQIQQDSAALWILLTIEVLELERAAEPAGIEVSTDPADKDIYWASPDALKRIHEVVISHGNSNFVCTYIAWTFVLSRLMKTASEMKEIPNAYSAFFGLLQPQLSRSYSKEREPVHVAMAKIALDTDVGLFKLLFTLLTTSPLFVTSVAWKTGSTVTDPNAVAYRFTGLIIAIVELVPVEMIPDFDSLVEVWVALFGRSESQSVAGICHQYWESDWAIGVARRAIFDVARSRFPVQVRPLIRLLRATTATGFLDTDPLSIGDHTQEGEEAQEERDWCARHVFHFFNELPTYTQVIHTSSCTGAHALYEKLPDRYGSSPGSPGLVYVNLRPIRLPGGAVLPPKSTGRLLSGDGGDNIVIAWQFQHSGWKVLLEILTDYVNRRRMHSGPGGTYQDVSFGNRGSRRTLALRLEDIGVEMDRAGDENVIMDALDLIRCVVQDNPEMAQKLLISLESGDPVVAYTTTESQPPDLVQLTTMILEEALSRSTGQHRIAPRTQHHYLRYERIICPPCIAELLQSRVAIYPVDSVFVWVGASSRRYFNRSRCRAHYGPLHYDPRTSTSCAAALQRGVFVSVDGSAAEPRLQQVKEEVLLRAARFVHSEIWVEHMGWKYAQLGDRFEIGRRVSFFYAEAFKHSSPALKDGPFAALSNAISDALLFKATTSTVNPLVASLVTGGSVLKMLYAARRYGDARRLIYLMESHLLLTRVLLQYKHKSAFSTKLCLLEQALCSRIGGGGSSFDGGPSKVDPVDALAAYVKERGMGAIVPVEAMQVLFALCLSLASSEGSASTIIGHLSDPEATVASLVRIVQHPYDDALLRNAVWNFITLAVDKEPALARLFVTGQFRMPSVKGKEKAGEVDSTSKTISAVTVACDMLERWNEYWEPNPQILASLLRFFDVIWQHGHEHKTALDAIRQSSDFFDQLAAIIAEELGPVPDCTTEGYVLFEGSFRSDHHEAISVHSYRGVVKSHALHIVATDIRMHLQPQGADQSQNKPASYRSVESIFKAEDQLMDLVLEAEAVAYNPELYDDFAQHMRSDFPTLSLDQLQAQEPIVEREYGDDFAFSTSLLQFRLQPYAIGEGMTRVEEMLRKLHSVNLNLSLTHVQTTLTESWQYLLLQVVPHLRGVASVRPTLLTLADSISSELANEKRSGEMMPAIHYARLSLLLALLEIAWFSGSDKGQELESFIRLVKNVRGIILNSSQSPANSVLGQSTPSFHRPLLQVIYFCARHCRSLVRRPKALNAQQRLVISSFLDATLVFVIDSLRITFDRARVKLDTDVDQDLELLVAVFEQCTRLDLNSSPTFWLTRCQETDVIRASLQLFSSMDIAGLSEVGLLRARKQALYAPHVLTFHMALARIPSAAERLASEGVLAAYSENAISRAIRAGMVDVVLPELTGERSPAHRAYCSMLAVVAGVITALGRHGHYLEAEASGLVQFYGDQIHRALSWTIGDPLSIPLLEEIEQVLNVFCAIAQGSSSTNPSDSVKRVLQFFTSDALLLLQQLNYALTHPNHLASLFEPITADEKAKFEADSSDASAKEVVDPMRRPFLARLVHRLFRLSGSILTALNNTSRADTVLIGEQEDWPIDQALIIPHSKVVLSEPASMGTLLELGNCSLDVLRLLVDRPSMQAITPASVSQKPLDVRDSVSTIQRNLEGVLVYAVTQLAMWLSKPEFDTPSNDVDVDDMLLESQSADPSKERRARKQSVTLAERLRRGMTGEMAADLQSLLNKTKAVMAKTAVVGDGGVDLTQVLSYFLQERVSVSP</sequence>
<dbReference type="Proteomes" id="UP000092993">
    <property type="component" value="Unassembled WGS sequence"/>
</dbReference>
<dbReference type="GO" id="GO:0017056">
    <property type="term" value="F:structural constituent of nuclear pore"/>
    <property type="evidence" value="ECO:0007669"/>
    <property type="project" value="InterPro"/>
</dbReference>
<name>A0A1C7LZZ9_GRIFR</name>
<accession>A0A1C7LZZ9</accession>
<comment type="caution">
    <text evidence="3">The sequence shown here is derived from an EMBL/GenBank/DDBJ whole genome shotgun (WGS) entry which is preliminary data.</text>
</comment>